<dbReference type="RefSeq" id="WP_213495277.1">
    <property type="nucleotide sequence ID" value="NZ_CP074694.1"/>
</dbReference>
<dbReference type="KEGG" id="tsph:KIH39_21500"/>
<keyword evidence="3 7" id="KW-0418">Kinase</keyword>
<dbReference type="PROSITE" id="PS00108">
    <property type="entry name" value="PROTEIN_KINASE_ST"/>
    <property type="match status" value="1"/>
</dbReference>
<feature type="transmembrane region" description="Helical" evidence="5">
    <location>
        <begin position="383"/>
        <end position="405"/>
    </location>
</feature>
<dbReference type="CDD" id="cd14014">
    <property type="entry name" value="STKc_PknB_like"/>
    <property type="match status" value="1"/>
</dbReference>
<keyword evidence="2" id="KW-0547">Nucleotide-binding</keyword>
<keyword evidence="5" id="KW-1133">Transmembrane helix</keyword>
<sequence length="491" mass="55451">MSGLAHNPDPDPELSEEEADFFLKAIKEYFRSRDRKNPTSPKFLGNYILESIAGQGGFGIVYRAHDTIRKRTVAIKIPRSEFLGDEQCRRTLAREARAAALVRHPGVVEVFDIVEADGTSGIVSEFCEGTSLYEWLKKQAATVPTKSALYVMTRLCEALEYAHSQQVYHCDLKPANVLLIPKSPTEQELSALPLEAFDIKLTDFGLAQVKLEGFSSISHLSAGTPHYMPPEQINGEKNTPRAAIDIYSLGVMLHEMLVGRTPFDNTENLLGIYQQISNRSMPSARQQSRSIPRDLDRICLKAMAYTPEHRYSSVAALNQDLQSFAEEKAISWGFSDRLNRAKTWLGHTNRIAETAWFLIASNAMVFLWVMALIIWLGHIERQYGVLGATIGVSYLLASDHLFMMLGAWQLLRGRYVYFYPLFCAATFNLVLSFLGMAGIVYPHVEVYNNRIFRIILFTLLHSGFCLQMIVLILGYYCFRKNTRPKTILGPK</sequence>
<evidence type="ECO:0000256" key="4">
    <source>
        <dbReference type="ARBA" id="ARBA00022840"/>
    </source>
</evidence>
<dbReference type="Gene3D" id="1.10.510.10">
    <property type="entry name" value="Transferase(Phosphotransferase) domain 1"/>
    <property type="match status" value="1"/>
</dbReference>
<organism evidence="7 8">
    <name type="scientific">Telmatocola sphagniphila</name>
    <dbReference type="NCBI Taxonomy" id="1123043"/>
    <lineage>
        <taxon>Bacteria</taxon>
        <taxon>Pseudomonadati</taxon>
        <taxon>Planctomycetota</taxon>
        <taxon>Planctomycetia</taxon>
        <taxon>Gemmatales</taxon>
        <taxon>Gemmataceae</taxon>
    </lineage>
</organism>
<evidence type="ECO:0000256" key="3">
    <source>
        <dbReference type="ARBA" id="ARBA00022777"/>
    </source>
</evidence>
<dbReference type="Gene3D" id="3.30.200.20">
    <property type="entry name" value="Phosphorylase Kinase, domain 1"/>
    <property type="match status" value="1"/>
</dbReference>
<proteinExistence type="predicted"/>
<evidence type="ECO:0000256" key="2">
    <source>
        <dbReference type="ARBA" id="ARBA00022741"/>
    </source>
</evidence>
<dbReference type="SMART" id="SM00220">
    <property type="entry name" value="S_TKc"/>
    <property type="match status" value="1"/>
</dbReference>
<dbReference type="EMBL" id="CP074694">
    <property type="protein sequence ID" value="QVL31396.1"/>
    <property type="molecule type" value="Genomic_DNA"/>
</dbReference>
<dbReference type="GO" id="GO:0005524">
    <property type="term" value="F:ATP binding"/>
    <property type="evidence" value="ECO:0007669"/>
    <property type="project" value="UniProtKB-KW"/>
</dbReference>
<evidence type="ECO:0000313" key="8">
    <source>
        <dbReference type="Proteomes" id="UP000676194"/>
    </source>
</evidence>
<dbReference type="Proteomes" id="UP000676194">
    <property type="component" value="Chromosome"/>
</dbReference>
<dbReference type="AlphaFoldDB" id="A0A8E6B464"/>
<dbReference type="GO" id="GO:0004674">
    <property type="term" value="F:protein serine/threonine kinase activity"/>
    <property type="evidence" value="ECO:0007669"/>
    <property type="project" value="UniProtKB-KW"/>
</dbReference>
<name>A0A8E6B464_9BACT</name>
<dbReference type="InterPro" id="IPR008271">
    <property type="entry name" value="Ser/Thr_kinase_AS"/>
</dbReference>
<keyword evidence="7" id="KW-0723">Serine/threonine-protein kinase</keyword>
<dbReference type="Pfam" id="PF00069">
    <property type="entry name" value="Pkinase"/>
    <property type="match status" value="1"/>
</dbReference>
<evidence type="ECO:0000259" key="6">
    <source>
        <dbReference type="PROSITE" id="PS50011"/>
    </source>
</evidence>
<evidence type="ECO:0000256" key="5">
    <source>
        <dbReference type="SAM" id="Phobius"/>
    </source>
</evidence>
<evidence type="ECO:0000256" key="1">
    <source>
        <dbReference type="ARBA" id="ARBA00022679"/>
    </source>
</evidence>
<feature type="transmembrane region" description="Helical" evidence="5">
    <location>
        <begin position="417"/>
        <end position="439"/>
    </location>
</feature>
<feature type="transmembrane region" description="Helical" evidence="5">
    <location>
        <begin position="355"/>
        <end position="377"/>
    </location>
</feature>
<keyword evidence="4" id="KW-0067">ATP-binding</keyword>
<keyword evidence="5" id="KW-0812">Transmembrane</keyword>
<gene>
    <name evidence="7" type="ORF">KIH39_21500</name>
</gene>
<dbReference type="InterPro" id="IPR011009">
    <property type="entry name" value="Kinase-like_dom_sf"/>
</dbReference>
<keyword evidence="1" id="KW-0808">Transferase</keyword>
<feature type="domain" description="Protein kinase" evidence="6">
    <location>
        <begin position="47"/>
        <end position="325"/>
    </location>
</feature>
<accession>A0A8E6B464</accession>
<dbReference type="InterPro" id="IPR000719">
    <property type="entry name" value="Prot_kinase_dom"/>
</dbReference>
<reference evidence="7" key="1">
    <citation type="submission" date="2021-05" db="EMBL/GenBank/DDBJ databases">
        <title>Complete genome sequence of the cellulolytic planctomycete Telmatocola sphagniphila SP2T and characterization of the first cellulase from planctomycetes.</title>
        <authorList>
            <person name="Rakitin A.L."/>
            <person name="Beletsky A.V."/>
            <person name="Naumoff D.G."/>
            <person name="Kulichevskaya I.S."/>
            <person name="Mardanov A.V."/>
            <person name="Ravin N.V."/>
            <person name="Dedysh S.N."/>
        </authorList>
    </citation>
    <scope>NUCLEOTIDE SEQUENCE</scope>
    <source>
        <strain evidence="7">SP2T</strain>
    </source>
</reference>
<keyword evidence="8" id="KW-1185">Reference proteome</keyword>
<feature type="transmembrane region" description="Helical" evidence="5">
    <location>
        <begin position="451"/>
        <end position="478"/>
    </location>
</feature>
<evidence type="ECO:0000313" key="7">
    <source>
        <dbReference type="EMBL" id="QVL31396.1"/>
    </source>
</evidence>
<dbReference type="SUPFAM" id="SSF56112">
    <property type="entry name" value="Protein kinase-like (PK-like)"/>
    <property type="match status" value="1"/>
</dbReference>
<dbReference type="PANTHER" id="PTHR43289">
    <property type="entry name" value="MITOGEN-ACTIVATED PROTEIN KINASE KINASE KINASE 20-RELATED"/>
    <property type="match status" value="1"/>
</dbReference>
<dbReference type="PANTHER" id="PTHR43289:SF34">
    <property type="entry name" value="SERINE_THREONINE-PROTEIN KINASE YBDM-RELATED"/>
    <property type="match status" value="1"/>
</dbReference>
<protein>
    <submittedName>
        <fullName evidence="7">Serine/threonine protein kinase</fullName>
    </submittedName>
</protein>
<keyword evidence="5" id="KW-0472">Membrane</keyword>
<dbReference type="PROSITE" id="PS50011">
    <property type="entry name" value="PROTEIN_KINASE_DOM"/>
    <property type="match status" value="1"/>
</dbReference>